<dbReference type="Proteomes" id="UP001567538">
    <property type="component" value="Unassembled WGS sequence"/>
</dbReference>
<dbReference type="Pfam" id="PF23598">
    <property type="entry name" value="LRR_14"/>
    <property type="match status" value="1"/>
</dbReference>
<dbReference type="AlphaFoldDB" id="A0ABD1GSQ9"/>
<gene>
    <name evidence="3" type="ORF">AAHA92_23350</name>
</gene>
<accession>A0ABD1GSQ9</accession>
<protein>
    <recommendedName>
        <fullName evidence="2">Disease resistance R13L4/SHOC-2-like LRR domain-containing protein</fullName>
    </recommendedName>
</protein>
<keyword evidence="4" id="KW-1185">Reference proteome</keyword>
<name>A0ABD1GSQ9_SALDI</name>
<feature type="domain" description="Disease resistance R13L4/SHOC-2-like LRR" evidence="2">
    <location>
        <begin position="300"/>
        <end position="553"/>
    </location>
</feature>
<dbReference type="InterPro" id="IPR055414">
    <property type="entry name" value="LRR_R13L4/SHOC2-like"/>
</dbReference>
<keyword evidence="1" id="KW-0677">Repeat</keyword>
<dbReference type="Gene3D" id="1.20.5.4130">
    <property type="match status" value="1"/>
</dbReference>
<dbReference type="SUPFAM" id="SSF52058">
    <property type="entry name" value="L domain-like"/>
    <property type="match status" value="1"/>
</dbReference>
<sequence>MAYEAVESLQQTLRIILLRDDGVITTPVKHQIISIHDKAVVLQFNLKHFPDKETTREVANTTEEIIQYLFSPQYLSDFGSKNPTVRLSDQLGELAEELESTVGYMVDYCKINGGSGSPAVSVGSSSRSALKSQVEDLPVELLAIYTNGLRRLADKILSTGREVADDDPSDRPSISPLASKDVAAGFDDDLSDSAVAASSSRPAPTSKYFVADFAEDPSDSPSIYPPTSRDDVAGQEKFLLSVMDYFSNPILRRHFLPQVLQNHRRIGVSCHDLHLKDSTHSSCTTSIICSSQRGYKPKGSVDNFTSLRVLHVLRRNDHSYWELGQVFELIYLTYLASNIPDSIVPPAIAKLQNLQTLIIYRSGVRLPVEIWSLRQLRHLIAFSFHPLLLPEGASLSLENLQTLSMATNFVCSERMVKMIPNIKKLGICYSGEKFGAGYHLGNLIHLLRLEKLKLEVHSSFAPHLDNLVFPPSLIKLELSGGCISWNNMTIVGSLPKLQVLTLKNYACHGEQWETIDGEFGNLIHLLIDQSNLKCWTTDSSHFPRLQCLTLHRCPYLDEIPYEIGEIPTLQLIEKFMLSVPEHLSNLAVCFIVHIRCRALMRYLIRYSTDGRGREIKYSGWLCLLNSSLCRCLCRWILSFAGMCLDRAVVADVGGQMQWLSGSWLAAAGVYQRLSPYKCTSYHISI</sequence>
<evidence type="ECO:0000313" key="4">
    <source>
        <dbReference type="Proteomes" id="UP001567538"/>
    </source>
</evidence>
<comment type="caution">
    <text evidence="3">The sequence shown here is derived from an EMBL/GenBank/DDBJ whole genome shotgun (WGS) entry which is preliminary data.</text>
</comment>
<evidence type="ECO:0000259" key="2">
    <source>
        <dbReference type="Pfam" id="PF23598"/>
    </source>
</evidence>
<dbReference type="PANTHER" id="PTHR15140:SF37">
    <property type="entry name" value="UBIQUITIN-LIKE DOMAIN-CONTAINING PROTEIN"/>
    <property type="match status" value="1"/>
</dbReference>
<evidence type="ECO:0000313" key="3">
    <source>
        <dbReference type="EMBL" id="KAL1546800.1"/>
    </source>
</evidence>
<dbReference type="Gene3D" id="3.80.10.10">
    <property type="entry name" value="Ribonuclease Inhibitor"/>
    <property type="match status" value="1"/>
</dbReference>
<reference evidence="3 4" key="1">
    <citation type="submission" date="2024-06" db="EMBL/GenBank/DDBJ databases">
        <title>A chromosome level genome sequence of Diviner's sage (Salvia divinorum).</title>
        <authorList>
            <person name="Ford S.A."/>
            <person name="Ro D.-K."/>
            <person name="Ness R.W."/>
            <person name="Phillips M.A."/>
        </authorList>
    </citation>
    <scope>NUCLEOTIDE SEQUENCE [LARGE SCALE GENOMIC DNA]</scope>
    <source>
        <strain evidence="3">SAF-2024a</strain>
        <tissue evidence="3">Leaf</tissue>
    </source>
</reference>
<evidence type="ECO:0000256" key="1">
    <source>
        <dbReference type="ARBA" id="ARBA00022737"/>
    </source>
</evidence>
<dbReference type="InterPro" id="IPR032675">
    <property type="entry name" value="LRR_dom_sf"/>
</dbReference>
<dbReference type="PANTHER" id="PTHR15140">
    <property type="entry name" value="TUBULIN-SPECIFIC CHAPERONE E"/>
    <property type="match status" value="1"/>
</dbReference>
<proteinExistence type="predicted"/>
<dbReference type="EMBL" id="JBEAFC010000008">
    <property type="protein sequence ID" value="KAL1546800.1"/>
    <property type="molecule type" value="Genomic_DNA"/>
</dbReference>
<organism evidence="3 4">
    <name type="scientific">Salvia divinorum</name>
    <name type="common">Maria pastora</name>
    <name type="synonym">Diviner's sage</name>
    <dbReference type="NCBI Taxonomy" id="28513"/>
    <lineage>
        <taxon>Eukaryota</taxon>
        <taxon>Viridiplantae</taxon>
        <taxon>Streptophyta</taxon>
        <taxon>Embryophyta</taxon>
        <taxon>Tracheophyta</taxon>
        <taxon>Spermatophyta</taxon>
        <taxon>Magnoliopsida</taxon>
        <taxon>eudicotyledons</taxon>
        <taxon>Gunneridae</taxon>
        <taxon>Pentapetalae</taxon>
        <taxon>asterids</taxon>
        <taxon>lamiids</taxon>
        <taxon>Lamiales</taxon>
        <taxon>Lamiaceae</taxon>
        <taxon>Nepetoideae</taxon>
        <taxon>Mentheae</taxon>
        <taxon>Salviinae</taxon>
        <taxon>Salvia</taxon>
        <taxon>Salvia subgen. Calosphace</taxon>
    </lineage>
</organism>